<dbReference type="OrthoDB" id="2152029at2759"/>
<keyword evidence="2" id="KW-0812">Transmembrane</keyword>
<dbReference type="InParanoid" id="A0A409Y3H8"/>
<reference evidence="4 5" key="1">
    <citation type="journal article" date="2018" name="Evol. Lett.">
        <title>Horizontal gene cluster transfer increased hallucinogenic mushroom diversity.</title>
        <authorList>
            <person name="Reynolds H.T."/>
            <person name="Vijayakumar V."/>
            <person name="Gluck-Thaler E."/>
            <person name="Korotkin H.B."/>
            <person name="Matheny P.B."/>
            <person name="Slot J.C."/>
        </authorList>
    </citation>
    <scope>NUCLEOTIDE SEQUENCE [LARGE SCALE GENOMIC DNA]</scope>
    <source>
        <strain evidence="4 5">SRW20</strain>
    </source>
</reference>
<dbReference type="AlphaFoldDB" id="A0A409Y3H8"/>
<dbReference type="Proteomes" id="UP000284706">
    <property type="component" value="Unassembled WGS sequence"/>
</dbReference>
<name>A0A409Y3H8_9AGAR</name>
<dbReference type="Gene3D" id="3.40.50.1820">
    <property type="entry name" value="alpha/beta hydrolase"/>
    <property type="match status" value="1"/>
</dbReference>
<dbReference type="SUPFAM" id="SSF53474">
    <property type="entry name" value="alpha/beta-Hydrolases"/>
    <property type="match status" value="1"/>
</dbReference>
<dbReference type="InterPro" id="IPR050300">
    <property type="entry name" value="GDXG_lipolytic_enzyme"/>
</dbReference>
<keyword evidence="1" id="KW-0378">Hydrolase</keyword>
<evidence type="ECO:0000313" key="4">
    <source>
        <dbReference type="EMBL" id="PPQ97549.1"/>
    </source>
</evidence>
<evidence type="ECO:0000313" key="5">
    <source>
        <dbReference type="Proteomes" id="UP000284706"/>
    </source>
</evidence>
<dbReference type="STRING" id="231916.A0A409Y3H8"/>
<accession>A0A409Y3H8</accession>
<organism evidence="4 5">
    <name type="scientific">Gymnopilus dilepis</name>
    <dbReference type="NCBI Taxonomy" id="231916"/>
    <lineage>
        <taxon>Eukaryota</taxon>
        <taxon>Fungi</taxon>
        <taxon>Dikarya</taxon>
        <taxon>Basidiomycota</taxon>
        <taxon>Agaricomycotina</taxon>
        <taxon>Agaricomycetes</taxon>
        <taxon>Agaricomycetidae</taxon>
        <taxon>Agaricales</taxon>
        <taxon>Agaricineae</taxon>
        <taxon>Hymenogastraceae</taxon>
        <taxon>Gymnopilus</taxon>
    </lineage>
</organism>
<proteinExistence type="predicted"/>
<dbReference type="PANTHER" id="PTHR48081:SF26">
    <property type="entry name" value="ALPHA_BETA HYDROLASE FOLD-3 DOMAIN-CONTAINING PROTEIN"/>
    <property type="match status" value="1"/>
</dbReference>
<comment type="caution">
    <text evidence="4">The sequence shown here is derived from an EMBL/GenBank/DDBJ whole genome shotgun (WGS) entry which is preliminary data.</text>
</comment>
<dbReference type="EMBL" id="NHYE01001226">
    <property type="protein sequence ID" value="PPQ97549.1"/>
    <property type="molecule type" value="Genomic_DNA"/>
</dbReference>
<keyword evidence="5" id="KW-1185">Reference proteome</keyword>
<dbReference type="Pfam" id="PF07859">
    <property type="entry name" value="Abhydrolase_3"/>
    <property type="match status" value="1"/>
</dbReference>
<dbReference type="InterPro" id="IPR029058">
    <property type="entry name" value="AB_hydrolase_fold"/>
</dbReference>
<dbReference type="GO" id="GO:0016787">
    <property type="term" value="F:hydrolase activity"/>
    <property type="evidence" value="ECO:0007669"/>
    <property type="project" value="UniProtKB-KW"/>
</dbReference>
<sequence>MPLLHVQPFKALYIAAELIHILFLWMPLWIITSIPKTKRPRPSWSAGRTVLVYALRRYFILNSSVGGVSKSPSFLAIEGGKGVNGVWVSPGLDLIQGLIKKQCDDAGIGPVKLPGYWYTRKGEAFEANEASKADKVLYTLHGGGFVAFSAHPSDSLAPIAHGILKESRELKSVFAIEYRLSKWDMKSSTSNPFPTALVDAITGYNYLVNEVGYTPSNVIIEGDSAGANLALALMRYLLETNIPSLPPPGGLILVCPWSDLSLSHVKPGSSALPTRNADVLTPTNDGPGTSYYSVRSYVGPTNLAAASTDPYISPASLDMPNPGFKKFPQTLMIAGEAELQLDMMRTLRDRMAEDMGDRLDYYEVPDAVHDFLCLDWFEPERTSTLRKMAEWIKL</sequence>
<dbReference type="PANTHER" id="PTHR48081">
    <property type="entry name" value="AB HYDROLASE SUPERFAMILY PROTEIN C4A8.06C"/>
    <property type="match status" value="1"/>
</dbReference>
<feature type="transmembrane region" description="Helical" evidence="2">
    <location>
        <begin position="12"/>
        <end position="31"/>
    </location>
</feature>
<keyword evidence="2" id="KW-1133">Transmembrane helix</keyword>
<evidence type="ECO:0000256" key="1">
    <source>
        <dbReference type="ARBA" id="ARBA00022801"/>
    </source>
</evidence>
<evidence type="ECO:0000256" key="2">
    <source>
        <dbReference type="SAM" id="Phobius"/>
    </source>
</evidence>
<dbReference type="InterPro" id="IPR013094">
    <property type="entry name" value="AB_hydrolase_3"/>
</dbReference>
<protein>
    <recommendedName>
        <fullName evidence="3">Alpha/beta hydrolase fold-3 domain-containing protein</fullName>
    </recommendedName>
</protein>
<gene>
    <name evidence="4" type="ORF">CVT26_002334</name>
</gene>
<keyword evidence="2" id="KW-0472">Membrane</keyword>
<evidence type="ECO:0000259" key="3">
    <source>
        <dbReference type="Pfam" id="PF07859"/>
    </source>
</evidence>
<feature type="domain" description="Alpha/beta hydrolase fold-3" evidence="3">
    <location>
        <begin position="139"/>
        <end position="372"/>
    </location>
</feature>